<dbReference type="AlphaFoldDB" id="A0A9D6LR09"/>
<organism evidence="1 2">
    <name type="scientific">Candidatus Sungiibacteriota bacterium</name>
    <dbReference type="NCBI Taxonomy" id="2750080"/>
    <lineage>
        <taxon>Bacteria</taxon>
        <taxon>Candidatus Sungiibacteriota</taxon>
    </lineage>
</organism>
<dbReference type="EMBL" id="JACQCQ010000008">
    <property type="protein sequence ID" value="MBI3627471.1"/>
    <property type="molecule type" value="Genomic_DNA"/>
</dbReference>
<reference evidence="1" key="1">
    <citation type="submission" date="2020-07" db="EMBL/GenBank/DDBJ databases">
        <title>Huge and variable diversity of episymbiotic CPR bacteria and DPANN archaea in groundwater ecosystems.</title>
        <authorList>
            <person name="He C.Y."/>
            <person name="Keren R."/>
            <person name="Whittaker M."/>
            <person name="Farag I.F."/>
            <person name="Doudna J."/>
            <person name="Cate J.H.D."/>
            <person name="Banfield J.F."/>
        </authorList>
    </citation>
    <scope>NUCLEOTIDE SEQUENCE</scope>
    <source>
        <strain evidence="1">NC_groundwater_972_Pr1_S-0.2um_49_27</strain>
    </source>
</reference>
<name>A0A9D6LR09_9BACT</name>
<evidence type="ECO:0000313" key="1">
    <source>
        <dbReference type="EMBL" id="MBI3627471.1"/>
    </source>
</evidence>
<protein>
    <submittedName>
        <fullName evidence="1">Uncharacterized protein</fullName>
    </submittedName>
</protein>
<gene>
    <name evidence="1" type="ORF">HY220_01845</name>
</gene>
<evidence type="ECO:0000313" key="2">
    <source>
        <dbReference type="Proteomes" id="UP000808388"/>
    </source>
</evidence>
<proteinExistence type="predicted"/>
<comment type="caution">
    <text evidence="1">The sequence shown here is derived from an EMBL/GenBank/DDBJ whole genome shotgun (WGS) entry which is preliminary data.</text>
</comment>
<sequence length="93" mass="10141">MKIALILVLLAALVSFGAWIILQSQPSETPVMAREPVLETPPKTPAEIDFGYPPFGRDHAASSTEIKNQIDTALQELKSLYQQKYAASTSPAQ</sequence>
<accession>A0A9D6LR09</accession>
<dbReference type="Proteomes" id="UP000808388">
    <property type="component" value="Unassembled WGS sequence"/>
</dbReference>